<organism evidence="1 2">
    <name type="scientific">Immersiella caudata</name>
    <dbReference type="NCBI Taxonomy" id="314043"/>
    <lineage>
        <taxon>Eukaryota</taxon>
        <taxon>Fungi</taxon>
        <taxon>Dikarya</taxon>
        <taxon>Ascomycota</taxon>
        <taxon>Pezizomycotina</taxon>
        <taxon>Sordariomycetes</taxon>
        <taxon>Sordariomycetidae</taxon>
        <taxon>Sordariales</taxon>
        <taxon>Lasiosphaeriaceae</taxon>
        <taxon>Immersiella</taxon>
    </lineage>
</organism>
<dbReference type="EMBL" id="JAULSU010000008">
    <property type="protein sequence ID" value="KAK0609487.1"/>
    <property type="molecule type" value="Genomic_DNA"/>
</dbReference>
<reference evidence="1" key="1">
    <citation type="submission" date="2023-06" db="EMBL/GenBank/DDBJ databases">
        <title>Genome-scale phylogeny and comparative genomics of the fungal order Sordariales.</title>
        <authorList>
            <consortium name="Lawrence Berkeley National Laboratory"/>
            <person name="Hensen N."/>
            <person name="Bonometti L."/>
            <person name="Westerberg I."/>
            <person name="Brannstrom I.O."/>
            <person name="Guillou S."/>
            <person name="Cros-Aarteil S."/>
            <person name="Calhoun S."/>
            <person name="Haridas S."/>
            <person name="Kuo A."/>
            <person name="Mondo S."/>
            <person name="Pangilinan J."/>
            <person name="Riley R."/>
            <person name="Labutti K."/>
            <person name="Andreopoulos B."/>
            <person name="Lipzen A."/>
            <person name="Chen C."/>
            <person name="Yanf M."/>
            <person name="Daum C."/>
            <person name="Ng V."/>
            <person name="Clum A."/>
            <person name="Steindorff A."/>
            <person name="Ohm R."/>
            <person name="Martin F."/>
            <person name="Silar P."/>
            <person name="Natvig D."/>
            <person name="Lalanne C."/>
            <person name="Gautier V."/>
            <person name="Ament-Velasquez S.L."/>
            <person name="Kruys A."/>
            <person name="Hutchinson M.I."/>
            <person name="Powell A.J."/>
            <person name="Barry K."/>
            <person name="Miller A.N."/>
            <person name="Grigoriev I.V."/>
            <person name="Debuchy R."/>
            <person name="Gladieux P."/>
            <person name="Thoren M.H."/>
            <person name="Johannesson H."/>
        </authorList>
    </citation>
    <scope>NUCLEOTIDE SEQUENCE</scope>
    <source>
        <strain evidence="1">CBS 606.72</strain>
    </source>
</reference>
<keyword evidence="2" id="KW-1185">Reference proteome</keyword>
<gene>
    <name evidence="1" type="ORF">B0T14DRAFT_532018</name>
</gene>
<name>A0AA39TG64_9PEZI</name>
<accession>A0AA39TG64</accession>
<comment type="caution">
    <text evidence="1">The sequence shown here is derived from an EMBL/GenBank/DDBJ whole genome shotgun (WGS) entry which is preliminary data.</text>
</comment>
<proteinExistence type="predicted"/>
<protein>
    <submittedName>
        <fullName evidence="1">Uncharacterized protein</fullName>
    </submittedName>
</protein>
<dbReference type="AlphaFoldDB" id="A0AA39TG64"/>
<dbReference type="Proteomes" id="UP001175000">
    <property type="component" value="Unassembled WGS sequence"/>
</dbReference>
<evidence type="ECO:0000313" key="1">
    <source>
        <dbReference type="EMBL" id="KAK0609487.1"/>
    </source>
</evidence>
<sequence length="255" mass="29798">MFDPTIREKENFLPRPEAPGTIKMDRLPFSQDPLLTVLPHSRELQEVSDAAWGLANRCRDRYQMQQDNVNGQLTWRLAVCAKFITKHWQLGDARDIRDFIPGPTDTPLQKQRRLRHYRRRLFAHVMSADFPPEDEMHFWTNGSEQDVEQRLRDFVNITCDGDAERANAALRERSGRPAYTAPWNTLQERGSGRIYQPRLEDWDHREPLVRLAVLPPPTVSPSFFTNFRPEVSYCPPQQTVAEARPTEQRSMLAFR</sequence>
<evidence type="ECO:0000313" key="2">
    <source>
        <dbReference type="Proteomes" id="UP001175000"/>
    </source>
</evidence>